<evidence type="ECO:0000259" key="1">
    <source>
        <dbReference type="Pfam" id="PF01979"/>
    </source>
</evidence>
<sequence length="382" mass="41134">MLALVDGKILTMNEEIFATGSILIENGKIKDIGDNIDIPTQAEKIDLAGQVVMPGIIDAHTHLGVGEEGIGWEGQDYNEMTDPITPHLRAIDGINPEDEGFVDAYQSGITTAMVSPGSANVLGGECTVVKTKGQTVEDMILKKDVGIKAALGENPKRVYNEQNKAPSTRMAVAALLRQTLLKTEDYIARKEVARKKGKAFERDLKLENMTKILNKEIPLKAHAHQADDIMTIIRIAEEFDIDLTLEHCTAGHKIADQLAKAKFPAVVGPTLTGRIKVELKDRTFKTPGILSRAGLKVAIMSDHPASPIDGLLVYTALAVKSGMDRLEALKAITINPAQILGVADRVGSIEKGKDADLVVFNGDPLAIGSKVNLVLIDGDKVN</sequence>
<dbReference type="PANTHER" id="PTHR43135">
    <property type="entry name" value="ALPHA-D-RIBOSE 1-METHYLPHOSPHONATE 5-TRIPHOSPHATE DIPHOSPHATASE"/>
    <property type="match status" value="1"/>
</dbReference>
<dbReference type="eggNOG" id="COG1228">
    <property type="taxonomic scope" value="Bacteria"/>
</dbReference>
<reference evidence="3" key="1">
    <citation type="submission" date="2012-02" db="EMBL/GenBank/DDBJ databases">
        <title>The complete genome of Halobacteroides halobius DSM 5150.</title>
        <authorList>
            <person name="Lucas S."/>
            <person name="Copeland A."/>
            <person name="Lapidus A."/>
            <person name="Glavina del Rio T."/>
            <person name="Dalin E."/>
            <person name="Tice H."/>
            <person name="Bruce D."/>
            <person name="Goodwin L."/>
            <person name="Pitluck S."/>
            <person name="Peters L."/>
            <person name="Mikhailova N."/>
            <person name="Gu W."/>
            <person name="Kyrpides N."/>
            <person name="Mavromatis K."/>
            <person name="Ivanova N."/>
            <person name="Brettin T."/>
            <person name="Detter J.C."/>
            <person name="Han C."/>
            <person name="Larimer F."/>
            <person name="Land M."/>
            <person name="Hauser L."/>
            <person name="Markowitz V."/>
            <person name="Cheng J.-F."/>
            <person name="Hugenholtz P."/>
            <person name="Woyke T."/>
            <person name="Wu D."/>
            <person name="Tindall B."/>
            <person name="Pomrenke H."/>
            <person name="Brambilla E."/>
            <person name="Klenk H.-P."/>
            <person name="Eisen J.A."/>
        </authorList>
    </citation>
    <scope>NUCLEOTIDE SEQUENCE [LARGE SCALE GENOMIC DNA]</scope>
    <source>
        <strain evidence="3">ATCC 35273 / DSM 5150 / MD-1</strain>
    </source>
</reference>
<gene>
    <name evidence="2" type="ordered locus">Halha_1677</name>
</gene>
<dbReference type="PANTHER" id="PTHR43135:SF3">
    <property type="entry name" value="ALPHA-D-RIBOSE 1-METHYLPHOSPHONATE 5-TRIPHOSPHATE DIPHOSPHATASE"/>
    <property type="match status" value="1"/>
</dbReference>
<dbReference type="InterPro" id="IPR032466">
    <property type="entry name" value="Metal_Hydrolase"/>
</dbReference>
<keyword evidence="2" id="KW-0378">Hydrolase</keyword>
<dbReference type="PATRIC" id="fig|748449.3.peg.1629"/>
<dbReference type="CDD" id="cd01309">
    <property type="entry name" value="Met_dep_hydrolase_C"/>
    <property type="match status" value="1"/>
</dbReference>
<dbReference type="AlphaFoldDB" id="L0KB54"/>
<name>L0KB54_HALHC</name>
<feature type="domain" description="Amidohydrolase-related" evidence="1">
    <location>
        <begin position="51"/>
        <end position="366"/>
    </location>
</feature>
<dbReference type="OrthoDB" id="9802793at2"/>
<dbReference type="InterPro" id="IPR051781">
    <property type="entry name" value="Metallo-dep_Hydrolase"/>
</dbReference>
<protein>
    <submittedName>
        <fullName evidence="2">Amidohydrolase, imidazolonepropionase</fullName>
    </submittedName>
</protein>
<evidence type="ECO:0000313" key="2">
    <source>
        <dbReference type="EMBL" id="AGB41614.1"/>
    </source>
</evidence>
<accession>L0KB54</accession>
<dbReference type="SUPFAM" id="SSF51338">
    <property type="entry name" value="Composite domain of metallo-dependent hydrolases"/>
    <property type="match status" value="1"/>
</dbReference>
<dbReference type="Pfam" id="PF01979">
    <property type="entry name" value="Amidohydro_1"/>
    <property type="match status" value="1"/>
</dbReference>
<dbReference type="Gene3D" id="3.20.20.140">
    <property type="entry name" value="Metal-dependent hydrolases"/>
    <property type="match status" value="1"/>
</dbReference>
<dbReference type="GO" id="GO:0016810">
    <property type="term" value="F:hydrolase activity, acting on carbon-nitrogen (but not peptide) bonds"/>
    <property type="evidence" value="ECO:0007669"/>
    <property type="project" value="InterPro"/>
</dbReference>
<dbReference type="Gene3D" id="2.30.40.10">
    <property type="entry name" value="Urease, subunit C, domain 1"/>
    <property type="match status" value="1"/>
</dbReference>
<proteinExistence type="predicted"/>
<evidence type="ECO:0000313" key="3">
    <source>
        <dbReference type="Proteomes" id="UP000010880"/>
    </source>
</evidence>
<keyword evidence="3" id="KW-1185">Reference proteome</keyword>
<dbReference type="EMBL" id="CP003359">
    <property type="protein sequence ID" value="AGB41614.1"/>
    <property type="molecule type" value="Genomic_DNA"/>
</dbReference>
<dbReference type="InterPro" id="IPR006680">
    <property type="entry name" value="Amidohydro-rel"/>
</dbReference>
<dbReference type="InterPro" id="IPR011059">
    <property type="entry name" value="Metal-dep_hydrolase_composite"/>
</dbReference>
<dbReference type="Proteomes" id="UP000010880">
    <property type="component" value="Chromosome"/>
</dbReference>
<dbReference type="KEGG" id="hhl:Halha_1677"/>
<dbReference type="HOGENOM" id="CLU_046987_0_0_9"/>
<organism evidence="2 3">
    <name type="scientific">Halobacteroides halobius (strain ATCC 35273 / DSM 5150 / MD-1)</name>
    <dbReference type="NCBI Taxonomy" id="748449"/>
    <lineage>
        <taxon>Bacteria</taxon>
        <taxon>Bacillati</taxon>
        <taxon>Bacillota</taxon>
        <taxon>Clostridia</taxon>
        <taxon>Halanaerobiales</taxon>
        <taxon>Halobacteroidaceae</taxon>
        <taxon>Halobacteroides</taxon>
    </lineage>
</organism>
<dbReference type="SUPFAM" id="SSF51556">
    <property type="entry name" value="Metallo-dependent hydrolases"/>
    <property type="match status" value="1"/>
</dbReference>
<dbReference type="RefSeq" id="WP_015327330.1">
    <property type="nucleotide sequence ID" value="NC_019978.1"/>
</dbReference>
<dbReference type="STRING" id="748449.Halha_1677"/>